<keyword evidence="2" id="KW-0416">Keratin</keyword>
<dbReference type="AlphaFoldDB" id="H0XI48"/>
<dbReference type="STRING" id="30611.ENSOGAP00000015788"/>
<proteinExistence type="predicted"/>
<evidence type="ECO:0000313" key="7">
    <source>
        <dbReference type="Proteomes" id="UP000005225"/>
    </source>
</evidence>
<reference evidence="6" key="2">
    <citation type="submission" date="2025-08" db="UniProtKB">
        <authorList>
            <consortium name="Ensembl"/>
        </authorList>
    </citation>
    <scope>IDENTIFICATION</scope>
</reference>
<keyword evidence="7" id="KW-1185">Reference proteome</keyword>
<evidence type="ECO:0000313" key="6">
    <source>
        <dbReference type="Ensembl" id="ENSOGAP00000015788.1"/>
    </source>
</evidence>
<reference evidence="7" key="1">
    <citation type="submission" date="2011-03" db="EMBL/GenBank/DDBJ databases">
        <title>Version 3 of the genome sequence of Otolemur garnettii (Bushbaby).</title>
        <authorList>
            <consortium name="The Broad Institute Genome Sequencing Platform"/>
            <person name="Di Palma F."/>
            <person name="Johnson J."/>
            <person name="Lander E.S."/>
            <person name="Lindblad-Toh K."/>
            <person name="Jaffe D.B."/>
            <person name="Gnerre S."/>
            <person name="MacCallum I."/>
            <person name="Przybylski D."/>
            <person name="Ribeiro F.J."/>
            <person name="Burton J.N."/>
            <person name="Walker B.J."/>
            <person name="Sharpe T."/>
            <person name="Hall G."/>
        </authorList>
    </citation>
    <scope>NUCLEOTIDE SEQUENCE [LARGE SCALE GENOMIC DNA]</scope>
</reference>
<feature type="domain" description="IF rod" evidence="5">
    <location>
        <begin position="3"/>
        <end position="270"/>
    </location>
</feature>
<dbReference type="InterPro" id="IPR039008">
    <property type="entry name" value="IF_rod_dom"/>
</dbReference>
<dbReference type="InterPro" id="IPR002957">
    <property type="entry name" value="Keratin_I"/>
</dbReference>
<dbReference type="Ensembl" id="ENSOGAT00000030543.1">
    <property type="protein sequence ID" value="ENSOGAP00000015788.1"/>
    <property type="gene ID" value="ENSOGAG00000030470.1"/>
</dbReference>
<keyword evidence="1" id="KW-0597">Phosphoprotein</keyword>
<dbReference type="Proteomes" id="UP000005225">
    <property type="component" value="Unassembled WGS sequence"/>
</dbReference>
<dbReference type="GeneTree" id="ENSGT00940000153309"/>
<dbReference type="EMBL" id="AAQR03185025">
    <property type="status" value="NOT_ANNOTATED_CDS"/>
    <property type="molecule type" value="Genomic_DNA"/>
</dbReference>
<evidence type="ECO:0000256" key="2">
    <source>
        <dbReference type="ARBA" id="ARBA00022744"/>
    </source>
</evidence>
<dbReference type="SMART" id="SM01391">
    <property type="entry name" value="Filament"/>
    <property type="match status" value="1"/>
</dbReference>
<dbReference type="Pfam" id="PF00038">
    <property type="entry name" value="Filament"/>
    <property type="match status" value="1"/>
</dbReference>
<dbReference type="GO" id="GO:0005198">
    <property type="term" value="F:structural molecule activity"/>
    <property type="evidence" value="ECO:0007669"/>
    <property type="project" value="InterPro"/>
</dbReference>
<sequence length="308" mass="35456">KTDHWRLESKIQDHLVKKGPQVRDWVHYCKTIKDLILIYKIFSNSLDQGSSKFLSNAHLAANDFRAELPMHQSVRSNIYGLHKVIDKINVALLPLKTGVKALKEELLFIKNNHKEERKGLQSQIDSSGLTMEVDPKSLDYSKIMADIWAHSDDLAQKNQEKLDKYWSKLIEKSTTVISLQSADIRAVEVMLTELRHTVQPLEIILDSMRNLKASLENILREVEAHYDMQMEQLNGLLHLESEVAQTWVEIMPKAEITIYSHLLEQREDFNLSDSLDSNSMHIIQKITTCRLVDSKVVSEISDFKVLKG</sequence>
<dbReference type="HOGENOM" id="CLU_012560_8_1_1"/>
<dbReference type="GO" id="GO:0045095">
    <property type="term" value="C:keratin filament"/>
    <property type="evidence" value="ECO:0007669"/>
    <property type="project" value="TreeGrafter"/>
</dbReference>
<reference evidence="6" key="3">
    <citation type="submission" date="2025-09" db="UniProtKB">
        <authorList>
            <consortium name="Ensembl"/>
        </authorList>
    </citation>
    <scope>IDENTIFICATION</scope>
</reference>
<protein>
    <recommendedName>
        <fullName evidence="5">IF rod domain-containing protein</fullName>
    </recommendedName>
</protein>
<evidence type="ECO:0000256" key="4">
    <source>
        <dbReference type="ARBA" id="ARBA00023054"/>
    </source>
</evidence>
<name>H0XI48_OTOGA</name>
<dbReference type="eggNOG" id="ENOG502QUS8">
    <property type="taxonomic scope" value="Eukaryota"/>
</dbReference>
<evidence type="ECO:0000256" key="1">
    <source>
        <dbReference type="ARBA" id="ARBA00022553"/>
    </source>
</evidence>
<keyword evidence="3" id="KW-0403">Intermediate filament</keyword>
<keyword evidence="4" id="KW-0175">Coiled coil</keyword>
<dbReference type="PANTHER" id="PTHR23239">
    <property type="entry name" value="INTERMEDIATE FILAMENT"/>
    <property type="match status" value="1"/>
</dbReference>
<evidence type="ECO:0000259" key="5">
    <source>
        <dbReference type="SMART" id="SM01391"/>
    </source>
</evidence>
<dbReference type="Gene3D" id="1.20.5.1160">
    <property type="entry name" value="Vasodilator-stimulated phosphoprotein"/>
    <property type="match status" value="1"/>
</dbReference>
<dbReference type="PANTHER" id="PTHR23239:SF349">
    <property type="entry name" value="KERATIN, TYPE I CYTOSKELETAL 18"/>
    <property type="match status" value="1"/>
</dbReference>
<accession>H0XI48</accession>
<evidence type="ECO:0000256" key="3">
    <source>
        <dbReference type="ARBA" id="ARBA00022754"/>
    </source>
</evidence>
<dbReference type="GO" id="GO:0045104">
    <property type="term" value="P:intermediate filament cytoskeleton organization"/>
    <property type="evidence" value="ECO:0007669"/>
    <property type="project" value="TreeGrafter"/>
</dbReference>
<dbReference type="InParanoid" id="H0XI48"/>
<dbReference type="Gene3D" id="1.20.5.500">
    <property type="entry name" value="Single helix bin"/>
    <property type="match status" value="1"/>
</dbReference>
<organism evidence="6 7">
    <name type="scientific">Otolemur garnettii</name>
    <name type="common">Small-eared galago</name>
    <name type="synonym">Garnett's greater bushbaby</name>
    <dbReference type="NCBI Taxonomy" id="30611"/>
    <lineage>
        <taxon>Eukaryota</taxon>
        <taxon>Metazoa</taxon>
        <taxon>Chordata</taxon>
        <taxon>Craniata</taxon>
        <taxon>Vertebrata</taxon>
        <taxon>Euteleostomi</taxon>
        <taxon>Mammalia</taxon>
        <taxon>Eutheria</taxon>
        <taxon>Euarchontoglires</taxon>
        <taxon>Primates</taxon>
        <taxon>Strepsirrhini</taxon>
        <taxon>Lorisiformes</taxon>
        <taxon>Galagidae</taxon>
        <taxon>Otolemur</taxon>
    </lineage>
</organism>